<name>A0AAV3YTR5_9GAST</name>
<accession>A0AAV3YTR5</accession>
<reference evidence="1 2" key="1">
    <citation type="journal article" date="2021" name="Elife">
        <title>Chloroplast acquisition without the gene transfer in kleptoplastic sea slugs, Plakobranchus ocellatus.</title>
        <authorList>
            <person name="Maeda T."/>
            <person name="Takahashi S."/>
            <person name="Yoshida T."/>
            <person name="Shimamura S."/>
            <person name="Takaki Y."/>
            <person name="Nagai Y."/>
            <person name="Toyoda A."/>
            <person name="Suzuki Y."/>
            <person name="Arimoto A."/>
            <person name="Ishii H."/>
            <person name="Satoh N."/>
            <person name="Nishiyama T."/>
            <person name="Hasebe M."/>
            <person name="Maruyama T."/>
            <person name="Minagawa J."/>
            <person name="Obokata J."/>
            <person name="Shigenobu S."/>
        </authorList>
    </citation>
    <scope>NUCLEOTIDE SEQUENCE [LARGE SCALE GENOMIC DNA]</scope>
</reference>
<dbReference type="AlphaFoldDB" id="A0AAV3YTR5"/>
<dbReference type="EMBL" id="BLXT01001549">
    <property type="protein sequence ID" value="GFN86584.1"/>
    <property type="molecule type" value="Genomic_DNA"/>
</dbReference>
<comment type="caution">
    <text evidence="1">The sequence shown here is derived from an EMBL/GenBank/DDBJ whole genome shotgun (WGS) entry which is preliminary data.</text>
</comment>
<proteinExistence type="predicted"/>
<dbReference type="Proteomes" id="UP000735302">
    <property type="component" value="Unassembled WGS sequence"/>
</dbReference>
<gene>
    <name evidence="1" type="ORF">PoB_001309000</name>
</gene>
<sequence length="105" mass="11825">MLKFNEAHGACDNSSVHATAFLLHTCERADSHCCWPIKMATPVCCLCEEPIIENCYYVLFDFGEASAIRKSDRGDINLQEAPRASPEYMEKAVVLLSVFIRRVLL</sequence>
<evidence type="ECO:0000313" key="2">
    <source>
        <dbReference type="Proteomes" id="UP000735302"/>
    </source>
</evidence>
<evidence type="ECO:0008006" key="3">
    <source>
        <dbReference type="Google" id="ProtNLM"/>
    </source>
</evidence>
<evidence type="ECO:0000313" key="1">
    <source>
        <dbReference type="EMBL" id="GFN86584.1"/>
    </source>
</evidence>
<keyword evidence="2" id="KW-1185">Reference proteome</keyword>
<organism evidence="1 2">
    <name type="scientific">Plakobranchus ocellatus</name>
    <dbReference type="NCBI Taxonomy" id="259542"/>
    <lineage>
        <taxon>Eukaryota</taxon>
        <taxon>Metazoa</taxon>
        <taxon>Spiralia</taxon>
        <taxon>Lophotrochozoa</taxon>
        <taxon>Mollusca</taxon>
        <taxon>Gastropoda</taxon>
        <taxon>Heterobranchia</taxon>
        <taxon>Euthyneura</taxon>
        <taxon>Panpulmonata</taxon>
        <taxon>Sacoglossa</taxon>
        <taxon>Placobranchoidea</taxon>
        <taxon>Plakobranchidae</taxon>
        <taxon>Plakobranchus</taxon>
    </lineage>
</organism>
<protein>
    <recommendedName>
        <fullName evidence="3">Protein kinase domain-containing protein</fullName>
    </recommendedName>
</protein>